<dbReference type="UniPathway" id="UPA00079"/>
<evidence type="ECO:0000313" key="2">
    <source>
        <dbReference type="Proteomes" id="UP000268658"/>
    </source>
</evidence>
<proteinExistence type="predicted"/>
<dbReference type="EMBL" id="LR134477">
    <property type="protein sequence ID" value="VEI15607.1"/>
    <property type="molecule type" value="Genomic_DNA"/>
</dbReference>
<protein>
    <submittedName>
        <fullName evidence="1">ABC transporter, phosphonate, periplasmic substrate-binding protein</fullName>
    </submittedName>
</protein>
<dbReference type="PIRSF" id="PIRSF027386">
    <property type="entry name" value="UCP027386_ABC_sbc_TM0202"/>
    <property type="match status" value="1"/>
</dbReference>
<evidence type="ECO:0000313" key="1">
    <source>
        <dbReference type="EMBL" id="VEI15607.1"/>
    </source>
</evidence>
<gene>
    <name evidence="1" type="ORF">NCTC10951_01247</name>
</gene>
<name>A0A3S4Z8D6_ACTVI</name>
<dbReference type="Gene3D" id="3.40.190.10">
    <property type="entry name" value="Periplasmic binding protein-like II"/>
    <property type="match status" value="2"/>
</dbReference>
<dbReference type="PANTHER" id="PTHR30024">
    <property type="entry name" value="ALIPHATIC SULFONATES-BINDING PROTEIN-RELATED"/>
    <property type="match status" value="1"/>
</dbReference>
<sequence length="389" mass="41499">MPPLFSHNPSYILTLTHLDHEGPGTLTTTTTSRSNSRADTARALAVPIGRRSLMTMAGLGLLSPALLSACSSRSGKASSSGTGGHIDTLRVHVPTTLAYMAPMTLFGQQGKLAPTIGRATVENWSSIDVMRTLLMQKQTDLAATPSYAAANLFNKGVPLRLVAMQVWGMLYVVGPEGSSAQGLEALRGKTVAVPMPNNMPDLVFRYLLGQKGWDTDKDLTIQSYTDGQEALSNLLAGNAEFAVLPEHPASVSLARAKQQGKVLERTADLQQIWSEVTGGEAKFPMAGLVMPQEITDSSSQAVGAVLNEVEACIAATNAACEETVSAISQRTEVPAPIVTEVIPRLQLNLVPAAQAKDQLVDFYTRLSTINPDIVGGRMPADDFYLKDPR</sequence>
<dbReference type="AlphaFoldDB" id="A0A3S4Z8D6"/>
<dbReference type="Proteomes" id="UP000268658">
    <property type="component" value="Chromosome"/>
</dbReference>
<organism evidence="1 2">
    <name type="scientific">Actinomyces viscosus</name>
    <dbReference type="NCBI Taxonomy" id="1656"/>
    <lineage>
        <taxon>Bacteria</taxon>
        <taxon>Bacillati</taxon>
        <taxon>Actinomycetota</taxon>
        <taxon>Actinomycetes</taxon>
        <taxon>Actinomycetales</taxon>
        <taxon>Actinomycetaceae</taxon>
        <taxon>Actinomyces</taxon>
    </lineage>
</organism>
<dbReference type="Pfam" id="PF12974">
    <property type="entry name" value="Phosphonate-bd"/>
    <property type="match status" value="1"/>
</dbReference>
<dbReference type="InterPro" id="IPR027024">
    <property type="entry name" value="UCP027386_ABC_sbc_TM0202"/>
</dbReference>
<reference evidence="1 2" key="1">
    <citation type="submission" date="2018-12" db="EMBL/GenBank/DDBJ databases">
        <authorList>
            <consortium name="Pathogen Informatics"/>
        </authorList>
    </citation>
    <scope>NUCLEOTIDE SEQUENCE [LARGE SCALE GENOMIC DNA]</scope>
    <source>
        <strain evidence="1 2">NCTC10951</strain>
    </source>
</reference>
<dbReference type="KEGG" id="avc:NCTC10951_01247"/>
<dbReference type="PANTHER" id="PTHR30024:SF46">
    <property type="entry name" value="ABC TRANSPORTER, SUBSTRATE-BINDING LIPOPROTEIN"/>
    <property type="match status" value="1"/>
</dbReference>
<dbReference type="SUPFAM" id="SSF53850">
    <property type="entry name" value="Periplasmic binding protein-like II"/>
    <property type="match status" value="1"/>
</dbReference>
<dbReference type="GO" id="GO:0009234">
    <property type="term" value="P:menaquinone biosynthetic process"/>
    <property type="evidence" value="ECO:0007669"/>
    <property type="project" value="UniProtKB-UniPathway"/>
</dbReference>
<accession>A0A3S4Z8D6</accession>